<organism evidence="13 14">
    <name type="scientific">Novosphingobium aureum</name>
    <dbReference type="NCBI Taxonomy" id="2792964"/>
    <lineage>
        <taxon>Bacteria</taxon>
        <taxon>Pseudomonadati</taxon>
        <taxon>Pseudomonadota</taxon>
        <taxon>Alphaproteobacteria</taxon>
        <taxon>Sphingomonadales</taxon>
        <taxon>Sphingomonadaceae</taxon>
        <taxon>Novosphingobium</taxon>
    </lineage>
</organism>
<feature type="transmembrane region" description="Helical" evidence="10">
    <location>
        <begin position="352"/>
        <end position="374"/>
    </location>
</feature>
<feature type="transmembrane region" description="Helical" evidence="10">
    <location>
        <begin position="249"/>
        <end position="267"/>
    </location>
</feature>
<sequence>MTAEIGLASLWLAAALAALQLFAGAMGLTRKGETFAALVRPVAVVQGLLALLAFACLIRLFAVTDLSVKLVALNSHSLKPLVFKIAASWGNHEGSMLLWVTVMGLAGGFVALVERRLPERTMLATLAGQAFVSLGFYGFLLIASNPFERLNPVPREGQGLNPLLQDLGLAFHPPTLYLGYVGLSIAFSFAIGALVTREVGPAFARAMRPWVLGAWIFLTLGITAGSYWAYYELGWGGWWFWDPVENASLMPWLAATALLHSVSVLAARDALRTWTVMLGVVAFSMSMIGTFLVRSGILTSVHAFAVDPERGTFILALLAINIGGALTLFAIRAATVSEGERFAFLSREGALVFNNVMLSAILGIVLFGTLYPLLAEAMGAQVSVGPPYFNPMSALFAIPMLLVLAVGPLLRWKRDRFERVGRALVIPAMLVVVAGIALVVMGGVALLPFLGLVLGIGLAVASFMPLRSRNLRRLPLAVWGMVFAHFGIAVTLIGMSSESAFSTEKLVAVKVGETTHVGPWGVKLERVEPAAGPNWTALEARLLVRYGPDGDVTRMLPQARSFWAPPQQTSESALLTRWNGQLYAVLGGEGADGRWQLRLWWKPLVTLIWIGGLLIGFGGLLALIGRVVADLRRISLQGRIAWRKDGMSKLREGER</sequence>
<evidence type="ECO:0000256" key="5">
    <source>
        <dbReference type="ARBA" id="ARBA00022692"/>
    </source>
</evidence>
<evidence type="ECO:0000259" key="12">
    <source>
        <dbReference type="Pfam" id="PF16327"/>
    </source>
</evidence>
<comment type="similarity">
    <text evidence="2">Belongs to the CcmF/CycK/Ccl1/NrfE/CcsA family.</text>
</comment>
<proteinExistence type="inferred from homology"/>
<feature type="domain" description="Cytochrome c-type biogenesis protein CcmF C-terminal" evidence="12">
    <location>
        <begin position="315"/>
        <end position="626"/>
    </location>
</feature>
<feature type="transmembrane region" description="Helical" evidence="10">
    <location>
        <begin position="122"/>
        <end position="143"/>
    </location>
</feature>
<evidence type="ECO:0000256" key="6">
    <source>
        <dbReference type="ARBA" id="ARBA00022748"/>
    </source>
</evidence>
<reference evidence="13" key="1">
    <citation type="submission" date="2020-11" db="EMBL/GenBank/DDBJ databases">
        <title>Novosphingobium aureum sp. nov., a marine bacterium isolated from sediment of a salt flat.</title>
        <authorList>
            <person name="Yoo Y."/>
            <person name="Kim J.-J."/>
        </authorList>
    </citation>
    <scope>NUCLEOTIDE SEQUENCE</scope>
    <source>
        <strain evidence="13">YJ-S2-02</strain>
    </source>
</reference>
<evidence type="ECO:0000256" key="2">
    <source>
        <dbReference type="ARBA" id="ARBA00009186"/>
    </source>
</evidence>
<dbReference type="RefSeq" id="WP_197162832.1">
    <property type="nucleotide sequence ID" value="NZ_JADZGI010000001.1"/>
</dbReference>
<keyword evidence="3" id="KW-1003">Cell membrane</keyword>
<dbReference type="InterPro" id="IPR002541">
    <property type="entry name" value="Cyt_c_assembly"/>
</dbReference>
<keyword evidence="7 10" id="KW-1133">Transmembrane helix</keyword>
<comment type="function">
    <text evidence="9">Required for the biogenesis of c-type cytochromes. Possible subunit of a heme lyase.</text>
</comment>
<evidence type="ECO:0000256" key="8">
    <source>
        <dbReference type="ARBA" id="ARBA00023136"/>
    </source>
</evidence>
<keyword evidence="8 10" id="KW-0472">Membrane</keyword>
<dbReference type="GO" id="GO:0016829">
    <property type="term" value="F:lyase activity"/>
    <property type="evidence" value="ECO:0007669"/>
    <property type="project" value="UniProtKB-KW"/>
</dbReference>
<dbReference type="Proteomes" id="UP000617634">
    <property type="component" value="Unassembled WGS sequence"/>
</dbReference>
<feature type="transmembrane region" description="Helical" evidence="10">
    <location>
        <begin position="394"/>
        <end position="412"/>
    </location>
</feature>
<dbReference type="PANTHER" id="PTHR43653">
    <property type="entry name" value="CYTOCHROME C ASSEMBLY PROTEIN-RELATED"/>
    <property type="match status" value="1"/>
</dbReference>
<dbReference type="PANTHER" id="PTHR43653:SF1">
    <property type="entry name" value="CYTOCHROME C-TYPE BIOGENESIS PROTEIN CCMF"/>
    <property type="match status" value="1"/>
</dbReference>
<dbReference type="GO" id="GO:0005886">
    <property type="term" value="C:plasma membrane"/>
    <property type="evidence" value="ECO:0007669"/>
    <property type="project" value="UniProtKB-SubCell"/>
</dbReference>
<dbReference type="InterPro" id="IPR032523">
    <property type="entry name" value="CcmF_C"/>
</dbReference>
<dbReference type="PRINTS" id="PR01411">
    <property type="entry name" value="CCMFBIOGNSIS"/>
</dbReference>
<evidence type="ECO:0000256" key="1">
    <source>
        <dbReference type="ARBA" id="ARBA00004429"/>
    </source>
</evidence>
<dbReference type="Pfam" id="PF16327">
    <property type="entry name" value="CcmF_C"/>
    <property type="match status" value="1"/>
</dbReference>
<feature type="transmembrane region" description="Helical" evidence="10">
    <location>
        <begin position="607"/>
        <end position="629"/>
    </location>
</feature>
<evidence type="ECO:0000256" key="7">
    <source>
        <dbReference type="ARBA" id="ARBA00022989"/>
    </source>
</evidence>
<feature type="transmembrane region" description="Helical" evidence="10">
    <location>
        <begin position="313"/>
        <end position="331"/>
    </location>
</feature>
<dbReference type="PRINTS" id="PR01410">
    <property type="entry name" value="CCBIOGENESIS"/>
</dbReference>
<evidence type="ECO:0000256" key="3">
    <source>
        <dbReference type="ARBA" id="ARBA00022475"/>
    </source>
</evidence>
<dbReference type="Pfam" id="PF01578">
    <property type="entry name" value="Cytochrom_C_asm"/>
    <property type="match status" value="1"/>
</dbReference>
<dbReference type="InterPro" id="IPR003568">
    <property type="entry name" value="Cyt_c_biogenesis_CcmF"/>
</dbReference>
<feature type="transmembrane region" description="Helical" evidence="10">
    <location>
        <begin position="274"/>
        <end position="293"/>
    </location>
</feature>
<evidence type="ECO:0000256" key="9">
    <source>
        <dbReference type="ARBA" id="ARBA00037230"/>
    </source>
</evidence>
<name>A0A931HCJ9_9SPHN</name>
<dbReference type="AlphaFoldDB" id="A0A931HCJ9"/>
<accession>A0A931HCJ9</accession>
<dbReference type="GO" id="GO:0015232">
    <property type="term" value="F:heme transmembrane transporter activity"/>
    <property type="evidence" value="ECO:0007669"/>
    <property type="project" value="InterPro"/>
</dbReference>
<dbReference type="NCBIfam" id="TIGR00353">
    <property type="entry name" value="nrfE"/>
    <property type="match status" value="1"/>
</dbReference>
<dbReference type="EMBL" id="JADZGI010000001">
    <property type="protein sequence ID" value="MBH0112949.1"/>
    <property type="molecule type" value="Genomic_DNA"/>
</dbReference>
<feature type="transmembrane region" description="Helical" evidence="10">
    <location>
        <begin position="43"/>
        <end position="63"/>
    </location>
</feature>
<feature type="transmembrane region" description="Helical" evidence="10">
    <location>
        <begin position="96"/>
        <end position="113"/>
    </location>
</feature>
<dbReference type="GO" id="GO:0017004">
    <property type="term" value="P:cytochrome complex assembly"/>
    <property type="evidence" value="ECO:0007669"/>
    <property type="project" value="UniProtKB-KW"/>
</dbReference>
<feature type="transmembrane region" description="Helical" evidence="10">
    <location>
        <begin position="177"/>
        <end position="197"/>
    </location>
</feature>
<feature type="transmembrane region" description="Helical" evidence="10">
    <location>
        <begin position="447"/>
        <end position="464"/>
    </location>
</feature>
<protein>
    <submittedName>
        <fullName evidence="13">Heme lyase CcmF/NrfE family subunit</fullName>
    </submittedName>
</protein>
<keyword evidence="5 10" id="KW-0812">Transmembrane</keyword>
<feature type="transmembrane region" description="Helical" evidence="10">
    <location>
        <begin position="209"/>
        <end position="229"/>
    </location>
</feature>
<evidence type="ECO:0000256" key="4">
    <source>
        <dbReference type="ARBA" id="ARBA00022519"/>
    </source>
</evidence>
<feature type="domain" description="Cytochrome c assembly protein" evidence="11">
    <location>
        <begin position="89"/>
        <end position="295"/>
    </location>
</feature>
<comment type="subcellular location">
    <subcellularLocation>
        <location evidence="1">Cell inner membrane</location>
        <topology evidence="1">Multi-pass membrane protein</topology>
    </subcellularLocation>
</comment>
<evidence type="ECO:0000259" key="11">
    <source>
        <dbReference type="Pfam" id="PF01578"/>
    </source>
</evidence>
<feature type="transmembrane region" description="Helical" evidence="10">
    <location>
        <begin position="424"/>
        <end position="441"/>
    </location>
</feature>
<comment type="caution">
    <text evidence="13">The sequence shown here is derived from an EMBL/GenBank/DDBJ whole genome shotgun (WGS) entry which is preliminary data.</text>
</comment>
<evidence type="ECO:0000313" key="13">
    <source>
        <dbReference type="EMBL" id="MBH0112949.1"/>
    </source>
</evidence>
<gene>
    <name evidence="13" type="ORF">I5E68_08300</name>
</gene>
<dbReference type="GO" id="GO:0020037">
    <property type="term" value="F:heme binding"/>
    <property type="evidence" value="ECO:0007669"/>
    <property type="project" value="InterPro"/>
</dbReference>
<feature type="transmembrane region" description="Helical" evidence="10">
    <location>
        <begin position="476"/>
        <end position="495"/>
    </location>
</feature>
<keyword evidence="4" id="KW-0997">Cell inner membrane</keyword>
<evidence type="ECO:0000313" key="14">
    <source>
        <dbReference type="Proteomes" id="UP000617634"/>
    </source>
</evidence>
<dbReference type="InterPro" id="IPR003567">
    <property type="entry name" value="Cyt_c_biogenesis"/>
</dbReference>
<keyword evidence="13" id="KW-0456">Lyase</keyword>
<evidence type="ECO:0000256" key="10">
    <source>
        <dbReference type="SAM" id="Phobius"/>
    </source>
</evidence>
<keyword evidence="14" id="KW-1185">Reference proteome</keyword>
<keyword evidence="6" id="KW-0201">Cytochrome c-type biogenesis</keyword>